<dbReference type="InterPro" id="IPR017896">
    <property type="entry name" value="4Fe4S_Fe-S-bd"/>
</dbReference>
<dbReference type="GO" id="GO:0046872">
    <property type="term" value="F:metal ion binding"/>
    <property type="evidence" value="ECO:0007669"/>
    <property type="project" value="UniProtKB-KW"/>
</dbReference>
<keyword evidence="5" id="KW-0411">Iron-sulfur</keyword>
<dbReference type="Gene3D" id="3.30.70.2740">
    <property type="match status" value="1"/>
</dbReference>
<dbReference type="PROSITE" id="PS00198">
    <property type="entry name" value="4FE4S_FER_1"/>
    <property type="match status" value="1"/>
</dbReference>
<dbReference type="InterPro" id="IPR022153">
    <property type="entry name" value="DUF3683"/>
</dbReference>
<dbReference type="InterPro" id="IPR016166">
    <property type="entry name" value="FAD-bd_PCMH"/>
</dbReference>
<dbReference type="STRING" id="290512.Paes_0954"/>
<dbReference type="Pfam" id="PF01565">
    <property type="entry name" value="FAD_binding_4"/>
    <property type="match status" value="1"/>
</dbReference>
<dbReference type="SUPFAM" id="SSF46548">
    <property type="entry name" value="alpha-helical ferredoxin"/>
    <property type="match status" value="1"/>
</dbReference>
<evidence type="ECO:0000313" key="7">
    <source>
        <dbReference type="EMBL" id="ACF45997.1"/>
    </source>
</evidence>
<dbReference type="InterPro" id="IPR036318">
    <property type="entry name" value="FAD-bd_PCMH-like_sf"/>
</dbReference>
<name>B4S7G0_PROA2</name>
<dbReference type="Pfam" id="PF13183">
    <property type="entry name" value="Fer4_8"/>
    <property type="match status" value="1"/>
</dbReference>
<evidence type="ECO:0000256" key="1">
    <source>
        <dbReference type="ARBA" id="ARBA00022630"/>
    </source>
</evidence>
<keyword evidence="2" id="KW-0479">Metal-binding</keyword>
<dbReference type="HOGENOM" id="CLU_262983_0_0_10"/>
<evidence type="ECO:0000256" key="5">
    <source>
        <dbReference type="ARBA" id="ARBA00023014"/>
    </source>
</evidence>
<keyword evidence="3" id="KW-0274">FAD</keyword>
<dbReference type="PANTHER" id="PTHR42934">
    <property type="entry name" value="GLYCOLATE OXIDASE SUBUNIT GLCD"/>
    <property type="match status" value="1"/>
</dbReference>
<evidence type="ECO:0000259" key="6">
    <source>
        <dbReference type="PROSITE" id="PS51387"/>
    </source>
</evidence>
<keyword evidence="8" id="KW-1185">Reference proteome</keyword>
<dbReference type="eggNOG" id="COG0277">
    <property type="taxonomic scope" value="Bacteria"/>
</dbReference>
<evidence type="ECO:0000256" key="2">
    <source>
        <dbReference type="ARBA" id="ARBA00022723"/>
    </source>
</evidence>
<keyword evidence="4" id="KW-0408">Iron</keyword>
<protein>
    <submittedName>
        <fullName evidence="7">FAD linked oxidase domain protein</fullName>
    </submittedName>
</protein>
<dbReference type="Pfam" id="PF12447">
    <property type="entry name" value="DUF3683"/>
    <property type="match status" value="1"/>
</dbReference>
<dbReference type="Pfam" id="PF02913">
    <property type="entry name" value="FAD-oxidase_C"/>
    <property type="match status" value="2"/>
</dbReference>
<dbReference type="Pfam" id="PF02754">
    <property type="entry name" value="CCG"/>
    <property type="match status" value="2"/>
</dbReference>
<dbReference type="AlphaFoldDB" id="B4S7G0"/>
<evidence type="ECO:0000313" key="8">
    <source>
        <dbReference type="Proteomes" id="UP000002725"/>
    </source>
</evidence>
<feature type="domain" description="FAD-binding PCMH-type" evidence="6">
    <location>
        <begin position="173"/>
        <end position="404"/>
    </location>
</feature>
<evidence type="ECO:0000256" key="4">
    <source>
        <dbReference type="ARBA" id="ARBA00023004"/>
    </source>
</evidence>
<sequence length="1221" mass="136852">MKATSNDLDTIAENPGPTDREIPFNYTSAGDMQALSLVFDEENVRLLEELRDRRVTGRSARLLMRIIGELLIHRRNPYLYQELIDSHARRVRLFEHALKDLDIIESTSNGESRVLAIVSNLRKYFFGFREEIEQAPDFRRKVKKELGAIVGVDNVLFDPFSLVSHATDATDWRLFLPVAVVTPDNEEQVAPLVAAIAALGLKIIPRGAGTGLTGGAVPLQRDCVIINTEKLNHIRGITYREFVDDNGISAEAPVIEVEAGVVTEKAMTFAGEQGLVFATDPTSEWSCTIGGNIAENAGGKKAVRWGTCIDNLVEWKIAMPSGESWSVRRTDHRLRKIMHEDTVTYEIVDSQGDIRNRIELLGTDIRKKGLWKDITNKALGGVPGLQKEGTDGVITSAHFILYPKYEVTKTLCLEFFGPDMDEASRVIVELSKIFPLPANDHEALLALEHFDDEYIRAIDYKVKAARPQMPKAVLLIDIAGHSSDEAQAGVDRVAELLERHPNTLMFVARDSAEAKRFWADRKKLSAIARRTNAFKLNEDIVIPLEALAEFARFIDELNIDEERHSQRLFIERVEQLLGEPQAKDDTEQFAAKVPAAMDLCRSTREALGGADEKSLRSFCLIQEFRHEFNELFHGYPDTVSRIDAAFQYVRDRRIVIATHMHAGDGNVHVNIPVLSNDQPMLQRADHVVDRVMEKVISLGGVVSGEHGIGVTKLKFMEPERIEELTRYRNSVDPQGIMNPGKLQDYNALRYIFTPSFNLLELEAHILKRAQLEELSKKIDYCIRCGKCKTDCCVYYPARGMFYHPRNKNLAIGSLIEAMLYDAQRERKTDFELLRWLEEVADHCTICHKCLKPCPVDIDTGEVSVLERSILQGWGYKHSSPITQMTLRYLDNRSPFYNKVFRNAVVRIGGAAQRMGNRLSAPLQDPEHPSSIYPLRMMRSSVPPVPADTLRDVLPACEADQVLVFEPEQETDHTVFYFPGCGSERLNSTISMAAIHLLLETGVRVILPPPFLCCGFPSHVNAQNDLNARLVLRNTMMFSQIREMFSYLEFDACVISCGTCLEGLESMETNKLFGGRIMDVMSYAIEQGLRLEGDESCLYHAPCHDSLGGNALGELQAMGGFDTVTPVEHCCSEAGTMALSRPDITDSMLHRKREAISDCLEHAGSRKVILTNCPSCVQGLGRSRDLGIEPMHMTVAIAEKISGSNWKERFLAQAARATAVSF</sequence>
<dbReference type="GO" id="GO:0051536">
    <property type="term" value="F:iron-sulfur cluster binding"/>
    <property type="evidence" value="ECO:0007669"/>
    <property type="project" value="UniProtKB-KW"/>
</dbReference>
<dbReference type="SUPFAM" id="SSF55103">
    <property type="entry name" value="FAD-linked oxidases, C-terminal domain"/>
    <property type="match status" value="1"/>
</dbReference>
<evidence type="ECO:0000256" key="3">
    <source>
        <dbReference type="ARBA" id="ARBA00022827"/>
    </source>
</evidence>
<dbReference type="PANTHER" id="PTHR42934:SF2">
    <property type="entry name" value="GLYCOLATE OXIDASE SUBUNIT GLCD"/>
    <property type="match status" value="1"/>
</dbReference>
<dbReference type="PROSITE" id="PS51387">
    <property type="entry name" value="FAD_PCMH"/>
    <property type="match status" value="1"/>
</dbReference>
<keyword evidence="1" id="KW-0285">Flavoprotein</keyword>
<reference evidence="7" key="1">
    <citation type="submission" date="2008-06" db="EMBL/GenBank/DDBJ databases">
        <title>Complete sequence of chromosome of Prosthecochloris aestuarii DSM 271.</title>
        <authorList>
            <consortium name="US DOE Joint Genome Institute"/>
            <person name="Lucas S."/>
            <person name="Copeland A."/>
            <person name="Lapidus A."/>
            <person name="Glavina del Rio T."/>
            <person name="Dalin E."/>
            <person name="Tice H."/>
            <person name="Bruce D."/>
            <person name="Goodwin L."/>
            <person name="Pitluck S."/>
            <person name="Schmutz J."/>
            <person name="Larimer F."/>
            <person name="Land M."/>
            <person name="Hauser L."/>
            <person name="Kyrpides N."/>
            <person name="Anderson I."/>
            <person name="Liu Z."/>
            <person name="Li T."/>
            <person name="Zhao F."/>
            <person name="Overmann J."/>
            <person name="Bryant D.A."/>
            <person name="Richardson P."/>
        </authorList>
    </citation>
    <scope>NUCLEOTIDE SEQUENCE [LARGE SCALE GENOMIC DNA]</scope>
    <source>
        <strain evidence="7">DSM 271</strain>
    </source>
</reference>
<dbReference type="eggNOG" id="COG0247">
    <property type="taxonomic scope" value="Bacteria"/>
</dbReference>
<dbReference type="KEGG" id="paa:Paes_0954"/>
<dbReference type="InterPro" id="IPR016164">
    <property type="entry name" value="FAD-linked_Oxase-like_C"/>
</dbReference>
<dbReference type="eggNOG" id="COG0479">
    <property type="taxonomic scope" value="Bacteria"/>
</dbReference>
<dbReference type="GO" id="GO:0016491">
    <property type="term" value="F:oxidoreductase activity"/>
    <property type="evidence" value="ECO:0007669"/>
    <property type="project" value="UniProtKB-ARBA"/>
</dbReference>
<dbReference type="EMBL" id="CP001108">
    <property type="protein sequence ID" value="ACF45997.1"/>
    <property type="molecule type" value="Genomic_DNA"/>
</dbReference>
<dbReference type="Proteomes" id="UP000002725">
    <property type="component" value="Chromosome"/>
</dbReference>
<dbReference type="SUPFAM" id="SSF56176">
    <property type="entry name" value="FAD-binding/transporter-associated domain-like"/>
    <property type="match status" value="1"/>
</dbReference>
<proteinExistence type="predicted"/>
<dbReference type="InterPro" id="IPR004017">
    <property type="entry name" value="Cys_rich_dom"/>
</dbReference>
<dbReference type="RefSeq" id="WP_012505534.1">
    <property type="nucleotide sequence ID" value="NC_011059.1"/>
</dbReference>
<organism evidence="7 8">
    <name type="scientific">Prosthecochloris aestuarii (strain DSM 271 / SK 413)</name>
    <dbReference type="NCBI Taxonomy" id="290512"/>
    <lineage>
        <taxon>Bacteria</taxon>
        <taxon>Pseudomonadati</taxon>
        <taxon>Chlorobiota</taxon>
        <taxon>Chlorobiia</taxon>
        <taxon>Chlorobiales</taxon>
        <taxon>Chlorobiaceae</taxon>
        <taxon>Prosthecochloris</taxon>
    </lineage>
</organism>
<dbReference type="GO" id="GO:0071949">
    <property type="term" value="F:FAD binding"/>
    <property type="evidence" value="ECO:0007669"/>
    <property type="project" value="InterPro"/>
</dbReference>
<dbReference type="InterPro" id="IPR017900">
    <property type="entry name" value="4Fe4S_Fe_S_CS"/>
</dbReference>
<dbReference type="InterPro" id="IPR016169">
    <property type="entry name" value="FAD-bd_PCMH_sub2"/>
</dbReference>
<dbReference type="InterPro" id="IPR009051">
    <property type="entry name" value="Helical_ferredxn"/>
</dbReference>
<dbReference type="Gene3D" id="3.30.465.10">
    <property type="match status" value="1"/>
</dbReference>
<dbReference type="InterPro" id="IPR004113">
    <property type="entry name" value="FAD-bd_oxidored_4_C"/>
</dbReference>
<gene>
    <name evidence="7" type="ordered locus">Paes_0954</name>
</gene>
<dbReference type="Gene3D" id="1.10.1060.10">
    <property type="entry name" value="Alpha-helical ferredoxin"/>
    <property type="match status" value="1"/>
</dbReference>
<dbReference type="InterPro" id="IPR051914">
    <property type="entry name" value="FAD-linked_OxidoTrans_Type4"/>
</dbReference>
<accession>B4S7G0</accession>
<dbReference type="InterPro" id="IPR006094">
    <property type="entry name" value="Oxid_FAD_bind_N"/>
</dbReference>